<feature type="domain" description="FHA" evidence="3">
    <location>
        <begin position="28"/>
        <end position="78"/>
    </location>
</feature>
<dbReference type="SUPFAM" id="SSF49879">
    <property type="entry name" value="SMAD/FHA domain"/>
    <property type="match status" value="1"/>
</dbReference>
<dbReference type="SMART" id="SM00862">
    <property type="entry name" value="Trans_reg_C"/>
    <property type="match status" value="1"/>
</dbReference>
<dbReference type="OrthoDB" id="162419at2"/>
<evidence type="ECO:0000313" key="5">
    <source>
        <dbReference type="EMBL" id="SMX53244.1"/>
    </source>
</evidence>
<dbReference type="InterPro" id="IPR008984">
    <property type="entry name" value="SMAD_FHA_dom_sf"/>
</dbReference>
<dbReference type="GO" id="GO:0006355">
    <property type="term" value="P:regulation of DNA-templated transcription"/>
    <property type="evidence" value="ECO:0007669"/>
    <property type="project" value="InterPro"/>
</dbReference>
<dbReference type="Pfam" id="PF00486">
    <property type="entry name" value="Trans_reg_C"/>
    <property type="match status" value="1"/>
</dbReference>
<dbReference type="PROSITE" id="PS50006">
    <property type="entry name" value="FHA_DOMAIN"/>
    <property type="match status" value="1"/>
</dbReference>
<proteinExistence type="predicted"/>
<protein>
    <recommendedName>
        <fullName evidence="7">FHA domain-containing protein</fullName>
    </recommendedName>
</protein>
<evidence type="ECO:0000256" key="1">
    <source>
        <dbReference type="ARBA" id="ARBA00023125"/>
    </source>
</evidence>
<name>A0A1Y6K0R0_9CHLR</name>
<evidence type="ECO:0000259" key="4">
    <source>
        <dbReference type="PROSITE" id="PS51755"/>
    </source>
</evidence>
<gene>
    <name evidence="5" type="ORF">CFX1CAM_0178</name>
</gene>
<dbReference type="SMART" id="SM00240">
    <property type="entry name" value="FHA"/>
    <property type="match status" value="1"/>
</dbReference>
<dbReference type="SUPFAM" id="SSF46894">
    <property type="entry name" value="C-terminal effector domain of the bipartite response regulators"/>
    <property type="match status" value="1"/>
</dbReference>
<dbReference type="Pfam" id="PF00498">
    <property type="entry name" value="FHA"/>
    <property type="match status" value="1"/>
</dbReference>
<dbReference type="Proteomes" id="UP000195514">
    <property type="component" value="Chromosome I"/>
</dbReference>
<evidence type="ECO:0000313" key="6">
    <source>
        <dbReference type="Proteomes" id="UP000195514"/>
    </source>
</evidence>
<dbReference type="InterPro" id="IPR050923">
    <property type="entry name" value="Cell_Proc_Reg/RNA_Proc"/>
</dbReference>
<dbReference type="InterPro" id="IPR036388">
    <property type="entry name" value="WH-like_DNA-bd_sf"/>
</dbReference>
<dbReference type="PANTHER" id="PTHR23308">
    <property type="entry name" value="NUCLEAR INHIBITOR OF PROTEIN PHOSPHATASE-1"/>
    <property type="match status" value="1"/>
</dbReference>
<reference evidence="6" key="1">
    <citation type="submission" date="2017-05" db="EMBL/GenBank/DDBJ databases">
        <authorList>
            <person name="Kirkegaard R."/>
            <person name="Mcilroy J S."/>
        </authorList>
    </citation>
    <scope>NUCLEOTIDE SEQUENCE [LARGE SCALE GENOMIC DNA]</scope>
</reference>
<dbReference type="CDD" id="cd00383">
    <property type="entry name" value="trans_reg_C"/>
    <property type="match status" value="1"/>
</dbReference>
<dbReference type="InterPro" id="IPR001867">
    <property type="entry name" value="OmpR/PhoB-type_DNA-bd"/>
</dbReference>
<evidence type="ECO:0000256" key="2">
    <source>
        <dbReference type="PROSITE-ProRule" id="PRU01091"/>
    </source>
</evidence>
<dbReference type="Gene3D" id="2.60.200.20">
    <property type="match status" value="1"/>
</dbReference>
<dbReference type="InterPro" id="IPR016032">
    <property type="entry name" value="Sig_transdc_resp-reg_C-effctor"/>
</dbReference>
<evidence type="ECO:0008006" key="7">
    <source>
        <dbReference type="Google" id="ProtNLM"/>
    </source>
</evidence>
<dbReference type="GO" id="GO:0003677">
    <property type="term" value="F:DNA binding"/>
    <property type="evidence" value="ECO:0007669"/>
    <property type="project" value="UniProtKB-UniRule"/>
</dbReference>
<evidence type="ECO:0000259" key="3">
    <source>
        <dbReference type="PROSITE" id="PS50006"/>
    </source>
</evidence>
<dbReference type="AlphaFoldDB" id="A0A1Y6K0R0"/>
<dbReference type="RefSeq" id="WP_087861194.1">
    <property type="nucleotide sequence ID" value="NZ_LT859958.1"/>
</dbReference>
<keyword evidence="6" id="KW-1185">Reference proteome</keyword>
<dbReference type="GO" id="GO:0000160">
    <property type="term" value="P:phosphorelay signal transduction system"/>
    <property type="evidence" value="ECO:0007669"/>
    <property type="project" value="InterPro"/>
</dbReference>
<dbReference type="KEGG" id="abat:CFX1CAM_0178"/>
<feature type="DNA-binding region" description="OmpR/PhoB-type" evidence="2">
    <location>
        <begin position="111"/>
        <end position="215"/>
    </location>
</feature>
<feature type="domain" description="OmpR/PhoB-type" evidence="4">
    <location>
        <begin position="111"/>
        <end position="215"/>
    </location>
</feature>
<accession>A0A1Y6K0R0</accession>
<dbReference type="PROSITE" id="PS51755">
    <property type="entry name" value="OMPR_PHOB"/>
    <property type="match status" value="1"/>
</dbReference>
<dbReference type="EMBL" id="LT859958">
    <property type="protein sequence ID" value="SMX53244.1"/>
    <property type="molecule type" value="Genomic_DNA"/>
</dbReference>
<dbReference type="InterPro" id="IPR000253">
    <property type="entry name" value="FHA_dom"/>
</dbReference>
<dbReference type="Gene3D" id="1.10.10.10">
    <property type="entry name" value="Winged helix-like DNA-binding domain superfamily/Winged helix DNA-binding domain"/>
    <property type="match status" value="1"/>
</dbReference>
<organism evidence="5 6">
    <name type="scientific">Candidatus Brevifilum fermentans</name>
    <dbReference type="NCBI Taxonomy" id="1986204"/>
    <lineage>
        <taxon>Bacteria</taxon>
        <taxon>Bacillati</taxon>
        <taxon>Chloroflexota</taxon>
        <taxon>Anaerolineae</taxon>
        <taxon>Anaerolineales</taxon>
        <taxon>Anaerolineaceae</taxon>
        <taxon>Candidatus Brevifilum</taxon>
    </lineage>
</organism>
<sequence>MENNQEYPLLIAQTGPLEGRRWKIKAPLTLGREKDCDIVIPLRQVSRHHSRISPDPQNGVVIEDLNSKNGTYLNGVLLQEPQPLEDGDEIQISLAQHFIYLSSDATLPLESLPLEMQKRRLRVDAGARRVWVLEIELDPPLSAAQFNLLQVLYSQTGEVVPRTELVEAVWGCSAEGVTEQALDALVRRLRDRMAEIDPGWEYIVTVRGHGLRLDNPPLVRS</sequence>
<dbReference type="CDD" id="cd00060">
    <property type="entry name" value="FHA"/>
    <property type="match status" value="1"/>
</dbReference>
<keyword evidence="1 2" id="KW-0238">DNA-binding</keyword>